<organism evidence="1">
    <name type="scientific">candidate division WOR-3 bacterium</name>
    <dbReference type="NCBI Taxonomy" id="2052148"/>
    <lineage>
        <taxon>Bacteria</taxon>
        <taxon>Bacteria division WOR-3</taxon>
    </lineage>
</organism>
<dbReference type="EMBL" id="DSUT01000164">
    <property type="protein sequence ID" value="HGK28835.1"/>
    <property type="molecule type" value="Genomic_DNA"/>
</dbReference>
<accession>A0A7C4GHB8</accession>
<sequence>MLYVPTRDLREFLDPDRVFYGEGRGETGVCLHLPMKGYVAGSAPGEDYTVMMSVANHLIDFLLYRRLNRGPEAWDYDAEKATEVYAVCGDNISTSGIIILDKHYSGGAKLQIFLDKTFGANEIAVLWKSQLVGDETLLQDYADYLVHFLRNGSTA</sequence>
<dbReference type="AlphaFoldDB" id="A0A7C4GHB8"/>
<name>A0A7C4GHB8_UNCW3</name>
<proteinExistence type="predicted"/>
<evidence type="ECO:0000313" key="1">
    <source>
        <dbReference type="EMBL" id="HGK28835.1"/>
    </source>
</evidence>
<reference evidence="1" key="1">
    <citation type="journal article" date="2020" name="mSystems">
        <title>Genome- and Community-Level Interaction Insights into Carbon Utilization and Element Cycling Functions of Hydrothermarchaeota in Hydrothermal Sediment.</title>
        <authorList>
            <person name="Zhou Z."/>
            <person name="Liu Y."/>
            <person name="Xu W."/>
            <person name="Pan J."/>
            <person name="Luo Z.H."/>
            <person name="Li M."/>
        </authorList>
    </citation>
    <scope>NUCLEOTIDE SEQUENCE [LARGE SCALE GENOMIC DNA]</scope>
    <source>
        <strain evidence="1">SpSt-488</strain>
    </source>
</reference>
<comment type="caution">
    <text evidence="1">The sequence shown here is derived from an EMBL/GenBank/DDBJ whole genome shotgun (WGS) entry which is preliminary data.</text>
</comment>
<gene>
    <name evidence="1" type="ORF">ENS41_07800</name>
</gene>
<protein>
    <submittedName>
        <fullName evidence="1">Uncharacterized protein</fullName>
    </submittedName>
</protein>